<evidence type="ECO:0000256" key="2">
    <source>
        <dbReference type="ARBA" id="ARBA00022692"/>
    </source>
</evidence>
<feature type="transmembrane region" description="Helical" evidence="7">
    <location>
        <begin position="22"/>
        <end position="41"/>
    </location>
</feature>
<dbReference type="EMBL" id="JAJSOW010000103">
    <property type="protein sequence ID" value="KAI9174227.1"/>
    <property type="molecule type" value="Genomic_DNA"/>
</dbReference>
<keyword evidence="2 7" id="KW-0812">Transmembrane</keyword>
<evidence type="ECO:0000313" key="10">
    <source>
        <dbReference type="Proteomes" id="UP001064489"/>
    </source>
</evidence>
<dbReference type="GO" id="GO:0005739">
    <property type="term" value="C:mitochondrion"/>
    <property type="evidence" value="ECO:0007669"/>
    <property type="project" value="UniProtKB-SubCell"/>
</dbReference>
<reference evidence="9" key="2">
    <citation type="submission" date="2023-02" db="EMBL/GenBank/DDBJ databases">
        <authorList>
            <person name="Swenson N.G."/>
            <person name="Wegrzyn J.L."/>
            <person name="Mcevoy S.L."/>
        </authorList>
    </citation>
    <scope>NUCLEOTIDE SEQUENCE</scope>
    <source>
        <strain evidence="9">91603</strain>
        <tissue evidence="9">Leaf</tissue>
    </source>
</reference>
<sequence length="342" mass="38281">MDSVEPSLEELLQEKKRVRNPFVPIGALMTAGVLTAGLISFRRGNSRLGQTLMRARVVVQGATVALMVGTAYYYGDTPWKSNWDLQRGAYKMTRENMRNWMLAWEDGFCNFYASAAENCDVQHCNGLPPELFFRMSHEIHNCGKDVIGKVAAERGHICIHSEQHNLSALQNSEDMHPKTWRAQFQSGIKTIALIAVDDGHVLQLGAIEKVTQDLSYVIQLQKKFKYLLSIPGFLLPHPSYSRLTGFPFSNNSIKIQHPGPFNHVSSSSRFNDQPVTMTTTPSMISLETLLLKLPAVLVPAGVLLPPPPLFQFHESPPWFSSSENPHEEVVMGMEQIAKHALD</sequence>
<keyword evidence="6" id="KW-0804">Transcription</keyword>
<evidence type="ECO:0000313" key="9">
    <source>
        <dbReference type="EMBL" id="KAI9174227.1"/>
    </source>
</evidence>
<dbReference type="InterPro" id="IPR007667">
    <property type="entry name" value="Hypoxia_induced_domain"/>
</dbReference>
<evidence type="ECO:0000256" key="1">
    <source>
        <dbReference type="ARBA" id="ARBA00004173"/>
    </source>
</evidence>
<reference evidence="9" key="1">
    <citation type="journal article" date="2022" name="Plant J.">
        <title>Strategies of tolerance reflected in two North American maple genomes.</title>
        <authorList>
            <person name="McEvoy S.L."/>
            <person name="Sezen U.U."/>
            <person name="Trouern-Trend A."/>
            <person name="McMahon S.M."/>
            <person name="Schaberg P.G."/>
            <person name="Yang J."/>
            <person name="Wegrzyn J.L."/>
            <person name="Swenson N.G."/>
        </authorList>
    </citation>
    <scope>NUCLEOTIDE SEQUENCE</scope>
    <source>
        <strain evidence="9">91603</strain>
    </source>
</reference>
<feature type="domain" description="HIG1" evidence="8">
    <location>
        <begin position="1"/>
        <end position="85"/>
    </location>
</feature>
<name>A0AAD5IQ31_ACENE</name>
<keyword evidence="3 7" id="KW-1133">Transmembrane helix</keyword>
<keyword evidence="4" id="KW-0805">Transcription regulation</keyword>
<keyword evidence="5 7" id="KW-0472">Membrane</keyword>
<dbReference type="PANTHER" id="PTHR46633:SF3">
    <property type="entry name" value="SERINE_THREONINE-PROTEIN KINASE WNK (WITH NO LYSINE)-LIKE PROTEIN"/>
    <property type="match status" value="1"/>
</dbReference>
<evidence type="ECO:0000256" key="4">
    <source>
        <dbReference type="ARBA" id="ARBA00023015"/>
    </source>
</evidence>
<dbReference type="Pfam" id="PF14215">
    <property type="entry name" value="bHLH-MYC_N"/>
    <property type="match status" value="1"/>
</dbReference>
<evidence type="ECO:0000256" key="5">
    <source>
        <dbReference type="ARBA" id="ARBA00023136"/>
    </source>
</evidence>
<dbReference type="PROSITE" id="PS51503">
    <property type="entry name" value="HIG1"/>
    <property type="match status" value="1"/>
</dbReference>
<evidence type="ECO:0000256" key="7">
    <source>
        <dbReference type="SAM" id="Phobius"/>
    </source>
</evidence>
<evidence type="ECO:0000259" key="8">
    <source>
        <dbReference type="PROSITE" id="PS51503"/>
    </source>
</evidence>
<evidence type="ECO:0000256" key="3">
    <source>
        <dbReference type="ARBA" id="ARBA00022989"/>
    </source>
</evidence>
<feature type="transmembrane region" description="Helical" evidence="7">
    <location>
        <begin position="53"/>
        <end position="74"/>
    </location>
</feature>
<comment type="subcellular location">
    <subcellularLocation>
        <location evidence="1">Mitochondrion</location>
    </subcellularLocation>
</comment>
<protein>
    <recommendedName>
        <fullName evidence="8">HIG1 domain-containing protein</fullName>
    </recommendedName>
</protein>
<gene>
    <name evidence="9" type="ORF">LWI28_014216</name>
</gene>
<accession>A0AAD5IQ31</accession>
<dbReference type="PANTHER" id="PTHR46633">
    <property type="entry name" value="TRANSCRIPTION FACTOR MYC/MYB-RELATED"/>
    <property type="match status" value="1"/>
</dbReference>
<dbReference type="Proteomes" id="UP001064489">
    <property type="component" value="Chromosome 8"/>
</dbReference>
<dbReference type="Gene3D" id="6.10.140.1320">
    <property type="match status" value="1"/>
</dbReference>
<comment type="caution">
    <text evidence="9">The sequence shown here is derived from an EMBL/GenBank/DDBJ whole genome shotgun (WGS) entry which is preliminary data.</text>
</comment>
<dbReference type="InterPro" id="IPR025610">
    <property type="entry name" value="MYC/MYB_N"/>
</dbReference>
<proteinExistence type="predicted"/>
<dbReference type="AlphaFoldDB" id="A0AAD5IQ31"/>
<organism evidence="9 10">
    <name type="scientific">Acer negundo</name>
    <name type="common">Box elder</name>
    <dbReference type="NCBI Taxonomy" id="4023"/>
    <lineage>
        <taxon>Eukaryota</taxon>
        <taxon>Viridiplantae</taxon>
        <taxon>Streptophyta</taxon>
        <taxon>Embryophyta</taxon>
        <taxon>Tracheophyta</taxon>
        <taxon>Spermatophyta</taxon>
        <taxon>Magnoliopsida</taxon>
        <taxon>eudicotyledons</taxon>
        <taxon>Gunneridae</taxon>
        <taxon>Pentapetalae</taxon>
        <taxon>rosids</taxon>
        <taxon>malvids</taxon>
        <taxon>Sapindales</taxon>
        <taxon>Sapindaceae</taxon>
        <taxon>Hippocastanoideae</taxon>
        <taxon>Acereae</taxon>
        <taxon>Acer</taxon>
    </lineage>
</organism>
<keyword evidence="10" id="KW-1185">Reference proteome</keyword>
<evidence type="ECO:0000256" key="6">
    <source>
        <dbReference type="ARBA" id="ARBA00023163"/>
    </source>
</evidence>
<dbReference type="Pfam" id="PF04588">
    <property type="entry name" value="HIG_1_N"/>
    <property type="match status" value="1"/>
</dbReference>